<keyword evidence="2 3" id="KW-0808">Transferase</keyword>
<sequence>MKNQLTSCSFVEITIFPDDSDCGDEQQRRAAATSSGSSSDQQRQQKRPAARRQATETRFQRLKVTSSVAQDQNSELKESEVDNWFRELESLGLGISDFVHKRDAIMEDKKLHIAMYPWFAMGHLTSYLHISNKLAERGHNISFILPTNTQTKFEPFNLHKHLITFIPITVPCVDGLPSGTETTTDVPFPLYPLLMTAMDLTEPAIEAIVRDIKPNIVFFDFTYWLPSLARKLGIKSIAFVTVSPATVGYLLSPERKLRDKFLTEADLLQPPQGFPPSKIKLRAHEARGLAAATVKDFGGLSFMERLLLCLTECDAIGFKTCREIEGAYCDCVESQFEKRVILAGPVLPEPPASVLEEEFETLFSSFKAKSLIFCALGSECVLKKDQFQELVLGFELTGLPFFAALKPPTGHDTIESALPEGFEERVKGRGFVHGGWVQQQLILKHPSVGCFVTHCGSGSLSEAMVNECQLVLLPNVGDQIINSRLMGEDLKVGVEVERGDEDGLFTRDGVCKAVKAVMDDDSEVGKDARQNHAKLREFLISPGLENSYVDGFVQELHSLV</sequence>
<dbReference type="EC" id="2.4.1.-" evidence="4"/>
<reference evidence="6 7" key="1">
    <citation type="submission" date="2024-05" db="EMBL/GenBank/DDBJ databases">
        <title>Haplotype-resolved chromosome-level genome assembly of Huyou (Citrus changshanensis).</title>
        <authorList>
            <person name="Miao C."/>
            <person name="Chen W."/>
            <person name="Wu Y."/>
            <person name="Wang L."/>
            <person name="Zhao S."/>
            <person name="Grierson D."/>
            <person name="Xu C."/>
            <person name="Chen K."/>
        </authorList>
    </citation>
    <scope>NUCLEOTIDE SEQUENCE [LARGE SCALE GENOMIC DNA]</scope>
    <source>
        <strain evidence="6">01-14</strain>
        <tissue evidence="6">Leaf</tissue>
    </source>
</reference>
<evidence type="ECO:0000313" key="6">
    <source>
        <dbReference type="EMBL" id="KAK9223877.1"/>
    </source>
</evidence>
<dbReference type="SUPFAM" id="SSF53756">
    <property type="entry name" value="UDP-Glycosyltransferase/glycogen phosphorylase"/>
    <property type="match status" value="1"/>
</dbReference>
<evidence type="ECO:0000313" key="7">
    <source>
        <dbReference type="Proteomes" id="UP001428341"/>
    </source>
</evidence>
<protein>
    <recommendedName>
        <fullName evidence="4">Glycosyltransferase</fullName>
        <ecNumber evidence="4">2.4.1.-</ecNumber>
    </recommendedName>
</protein>
<gene>
    <name evidence="6" type="ORF">WN944_012326</name>
</gene>
<feature type="compositionally biased region" description="Low complexity" evidence="5">
    <location>
        <begin position="29"/>
        <end position="42"/>
    </location>
</feature>
<organism evidence="6 7">
    <name type="scientific">Citrus x changshan-huyou</name>
    <dbReference type="NCBI Taxonomy" id="2935761"/>
    <lineage>
        <taxon>Eukaryota</taxon>
        <taxon>Viridiplantae</taxon>
        <taxon>Streptophyta</taxon>
        <taxon>Embryophyta</taxon>
        <taxon>Tracheophyta</taxon>
        <taxon>Spermatophyta</taxon>
        <taxon>Magnoliopsida</taxon>
        <taxon>eudicotyledons</taxon>
        <taxon>Gunneridae</taxon>
        <taxon>Pentapetalae</taxon>
        <taxon>rosids</taxon>
        <taxon>malvids</taxon>
        <taxon>Sapindales</taxon>
        <taxon>Rutaceae</taxon>
        <taxon>Aurantioideae</taxon>
        <taxon>Citrus</taxon>
    </lineage>
</organism>
<keyword evidence="7" id="KW-1185">Reference proteome</keyword>
<evidence type="ECO:0000256" key="5">
    <source>
        <dbReference type="SAM" id="MobiDB-lite"/>
    </source>
</evidence>
<dbReference type="Pfam" id="PF00201">
    <property type="entry name" value="UDPGT"/>
    <property type="match status" value="1"/>
</dbReference>
<dbReference type="CDD" id="cd03784">
    <property type="entry name" value="GT1_Gtf-like"/>
    <property type="match status" value="1"/>
</dbReference>
<comment type="similarity">
    <text evidence="1 3">Belongs to the UDP-glycosyltransferase family.</text>
</comment>
<dbReference type="PANTHER" id="PTHR48049:SF167">
    <property type="entry name" value="GLYCOSYLTRANSFERASE"/>
    <property type="match status" value="1"/>
</dbReference>
<evidence type="ECO:0000256" key="1">
    <source>
        <dbReference type="ARBA" id="ARBA00009995"/>
    </source>
</evidence>
<dbReference type="PANTHER" id="PTHR48049">
    <property type="entry name" value="GLYCOSYLTRANSFERASE"/>
    <property type="match status" value="1"/>
</dbReference>
<name>A0AAP0N1D6_9ROSI</name>
<keyword evidence="3" id="KW-0328">Glycosyltransferase</keyword>
<dbReference type="Gene3D" id="3.40.50.2000">
    <property type="entry name" value="Glycogen Phosphorylase B"/>
    <property type="match status" value="2"/>
</dbReference>
<dbReference type="InterPro" id="IPR002213">
    <property type="entry name" value="UDP_glucos_trans"/>
</dbReference>
<evidence type="ECO:0000256" key="3">
    <source>
        <dbReference type="RuleBase" id="RU003718"/>
    </source>
</evidence>
<comment type="caution">
    <text evidence="6">The sequence shown here is derived from an EMBL/GenBank/DDBJ whole genome shotgun (WGS) entry which is preliminary data.</text>
</comment>
<dbReference type="InterPro" id="IPR050481">
    <property type="entry name" value="UDP-glycosyltransf_plant"/>
</dbReference>
<proteinExistence type="inferred from homology"/>
<dbReference type="FunFam" id="3.40.50.2000:FF:000087">
    <property type="entry name" value="Glycosyltransferase"/>
    <property type="match status" value="1"/>
</dbReference>
<dbReference type="Proteomes" id="UP001428341">
    <property type="component" value="Unassembled WGS sequence"/>
</dbReference>
<dbReference type="GO" id="GO:0035251">
    <property type="term" value="F:UDP-glucosyltransferase activity"/>
    <property type="evidence" value="ECO:0007669"/>
    <property type="project" value="InterPro"/>
</dbReference>
<dbReference type="InterPro" id="IPR035595">
    <property type="entry name" value="UDP_glycos_trans_CS"/>
</dbReference>
<dbReference type="FunFam" id="3.40.50.2000:FF:000037">
    <property type="entry name" value="Glycosyltransferase"/>
    <property type="match status" value="1"/>
</dbReference>
<accession>A0AAP0N1D6</accession>
<dbReference type="EMBL" id="JBCGBO010000002">
    <property type="protein sequence ID" value="KAK9223877.1"/>
    <property type="molecule type" value="Genomic_DNA"/>
</dbReference>
<dbReference type="PROSITE" id="PS00375">
    <property type="entry name" value="UDPGT"/>
    <property type="match status" value="1"/>
</dbReference>
<dbReference type="AlphaFoldDB" id="A0AAP0N1D6"/>
<feature type="region of interest" description="Disordered" evidence="5">
    <location>
        <begin position="18"/>
        <end position="56"/>
    </location>
</feature>
<evidence type="ECO:0000256" key="2">
    <source>
        <dbReference type="ARBA" id="ARBA00022679"/>
    </source>
</evidence>
<evidence type="ECO:0000256" key="4">
    <source>
        <dbReference type="RuleBase" id="RU362057"/>
    </source>
</evidence>